<dbReference type="GeneID" id="76149714"/>
<name>A0AAD5BGF4_9ASCO</name>
<sequence>MNGKASKEQQMAQQVQNNKKREGIESIPEGLALTWKIETHAAGVDVGHLSSNIEVEEGDAIYNESVSSNDEGNSRFDGDDSKFVNNTDWDPDHQISE</sequence>
<dbReference type="RefSeq" id="XP_051609803.1">
    <property type="nucleotide sequence ID" value="XM_051750883.1"/>
</dbReference>
<organism evidence="2 3">
    <name type="scientific">Candida theae</name>
    <dbReference type="NCBI Taxonomy" id="1198502"/>
    <lineage>
        <taxon>Eukaryota</taxon>
        <taxon>Fungi</taxon>
        <taxon>Dikarya</taxon>
        <taxon>Ascomycota</taxon>
        <taxon>Saccharomycotina</taxon>
        <taxon>Pichiomycetes</taxon>
        <taxon>Debaryomycetaceae</taxon>
        <taxon>Candida/Lodderomyces clade</taxon>
        <taxon>Candida</taxon>
    </lineage>
</organism>
<comment type="caution">
    <text evidence="2">The sequence shown here is derived from an EMBL/GenBank/DDBJ whole genome shotgun (WGS) entry which is preliminary data.</text>
</comment>
<dbReference type="EMBL" id="JAIHNG010000075">
    <property type="protein sequence ID" value="KAI5961530.1"/>
    <property type="molecule type" value="Genomic_DNA"/>
</dbReference>
<dbReference type="Proteomes" id="UP001204833">
    <property type="component" value="Unassembled WGS sequence"/>
</dbReference>
<protein>
    <submittedName>
        <fullName evidence="2">Uncharacterized protein</fullName>
    </submittedName>
</protein>
<evidence type="ECO:0000256" key="1">
    <source>
        <dbReference type="SAM" id="MobiDB-lite"/>
    </source>
</evidence>
<keyword evidence="3" id="KW-1185">Reference proteome</keyword>
<evidence type="ECO:0000313" key="2">
    <source>
        <dbReference type="EMBL" id="KAI5961530.1"/>
    </source>
</evidence>
<feature type="compositionally biased region" description="Basic and acidic residues" evidence="1">
    <location>
        <begin position="72"/>
        <end position="82"/>
    </location>
</feature>
<accession>A0AAD5BGF4</accession>
<proteinExistence type="predicted"/>
<feature type="region of interest" description="Disordered" evidence="1">
    <location>
        <begin position="62"/>
        <end position="97"/>
    </location>
</feature>
<dbReference type="AlphaFoldDB" id="A0AAD5BGF4"/>
<feature type="region of interest" description="Disordered" evidence="1">
    <location>
        <begin position="1"/>
        <end position="24"/>
    </location>
</feature>
<feature type="compositionally biased region" description="Polar residues" evidence="1">
    <location>
        <begin position="8"/>
        <end position="17"/>
    </location>
</feature>
<reference evidence="2 3" key="1">
    <citation type="journal article" date="2022" name="DNA Res.">
        <title>Genome analysis of five recently described species of the CUG-Ser clade uncovers Candida theae as a new hybrid lineage with pathogenic potential in the Candida parapsilosis species complex.</title>
        <authorList>
            <person name="Mixao V."/>
            <person name="Del Olmo V."/>
            <person name="Hegedusova E."/>
            <person name="Saus E."/>
            <person name="Pryszcz L."/>
            <person name="Cillingova A."/>
            <person name="Nosek J."/>
            <person name="Gabaldon T."/>
        </authorList>
    </citation>
    <scope>NUCLEOTIDE SEQUENCE [LARGE SCALE GENOMIC DNA]</scope>
    <source>
        <strain evidence="2 3">CBS 12239</strain>
    </source>
</reference>
<evidence type="ECO:0000313" key="3">
    <source>
        <dbReference type="Proteomes" id="UP001204833"/>
    </source>
</evidence>
<gene>
    <name evidence="2" type="ORF">KGF57_001655</name>
</gene>